<dbReference type="Gramene" id="mRNA:HanXRQr2_Chr16g0745281">
    <property type="protein sequence ID" value="CDS:HanXRQr2_Chr16g0745281.1"/>
    <property type="gene ID" value="HanXRQr2_Chr16g0745281"/>
</dbReference>
<evidence type="ECO:0000313" key="3">
    <source>
        <dbReference type="Proteomes" id="UP000215914"/>
    </source>
</evidence>
<name>A0A9K3GXK9_HELAN</name>
<feature type="region of interest" description="Disordered" evidence="1">
    <location>
        <begin position="92"/>
        <end position="118"/>
    </location>
</feature>
<reference evidence="2" key="2">
    <citation type="submission" date="2020-06" db="EMBL/GenBank/DDBJ databases">
        <title>Helianthus annuus Genome sequencing and assembly Release 2.</title>
        <authorList>
            <person name="Gouzy J."/>
            <person name="Langlade N."/>
            <person name="Munos S."/>
        </authorList>
    </citation>
    <scope>NUCLEOTIDE SEQUENCE</scope>
    <source>
        <tissue evidence="2">Leaves</tissue>
    </source>
</reference>
<comment type="caution">
    <text evidence="2">The sequence shown here is derived from an EMBL/GenBank/DDBJ whole genome shotgun (WGS) entry which is preliminary data.</text>
</comment>
<keyword evidence="3" id="KW-1185">Reference proteome</keyword>
<reference evidence="2" key="1">
    <citation type="journal article" date="2017" name="Nature">
        <title>The sunflower genome provides insights into oil metabolism, flowering and Asterid evolution.</title>
        <authorList>
            <person name="Badouin H."/>
            <person name="Gouzy J."/>
            <person name="Grassa C.J."/>
            <person name="Murat F."/>
            <person name="Staton S.E."/>
            <person name="Cottret L."/>
            <person name="Lelandais-Briere C."/>
            <person name="Owens G.L."/>
            <person name="Carrere S."/>
            <person name="Mayjonade B."/>
            <person name="Legrand L."/>
            <person name="Gill N."/>
            <person name="Kane N.C."/>
            <person name="Bowers J.E."/>
            <person name="Hubner S."/>
            <person name="Bellec A."/>
            <person name="Berard A."/>
            <person name="Berges H."/>
            <person name="Blanchet N."/>
            <person name="Boniface M.C."/>
            <person name="Brunel D."/>
            <person name="Catrice O."/>
            <person name="Chaidir N."/>
            <person name="Claudel C."/>
            <person name="Donnadieu C."/>
            <person name="Faraut T."/>
            <person name="Fievet G."/>
            <person name="Helmstetter N."/>
            <person name="King M."/>
            <person name="Knapp S.J."/>
            <person name="Lai Z."/>
            <person name="Le Paslier M.C."/>
            <person name="Lippi Y."/>
            <person name="Lorenzon L."/>
            <person name="Mandel J.R."/>
            <person name="Marage G."/>
            <person name="Marchand G."/>
            <person name="Marquand E."/>
            <person name="Bret-Mestries E."/>
            <person name="Morien E."/>
            <person name="Nambeesan S."/>
            <person name="Nguyen T."/>
            <person name="Pegot-Espagnet P."/>
            <person name="Pouilly N."/>
            <person name="Raftis F."/>
            <person name="Sallet E."/>
            <person name="Schiex T."/>
            <person name="Thomas J."/>
            <person name="Vandecasteele C."/>
            <person name="Vares D."/>
            <person name="Vear F."/>
            <person name="Vautrin S."/>
            <person name="Crespi M."/>
            <person name="Mangin B."/>
            <person name="Burke J.M."/>
            <person name="Salse J."/>
            <person name="Munos S."/>
            <person name="Vincourt P."/>
            <person name="Rieseberg L.H."/>
            <person name="Langlade N.B."/>
        </authorList>
    </citation>
    <scope>NUCLEOTIDE SEQUENCE</scope>
    <source>
        <tissue evidence="2">Leaves</tissue>
    </source>
</reference>
<sequence length="118" mass="13943">METPYELLLQVFKVMNTFTILILKQNKLYFRYYIIYTNHSVFLSVHHYQHSTTNSSSLQQISSTNHQNTYPESILHLQFNLMADKIYLSGSNPSRSTIHRSNGSQNPPSSHHRRRIRF</sequence>
<evidence type="ECO:0000256" key="1">
    <source>
        <dbReference type="SAM" id="MobiDB-lite"/>
    </source>
</evidence>
<gene>
    <name evidence="2" type="ORF">HanXRQr2_Chr16g0745281</name>
</gene>
<feature type="compositionally biased region" description="Polar residues" evidence="1">
    <location>
        <begin position="92"/>
        <end position="109"/>
    </location>
</feature>
<evidence type="ECO:0000313" key="2">
    <source>
        <dbReference type="EMBL" id="KAF5759762.1"/>
    </source>
</evidence>
<dbReference type="Proteomes" id="UP000215914">
    <property type="component" value="Unassembled WGS sequence"/>
</dbReference>
<dbReference type="EMBL" id="MNCJ02000331">
    <property type="protein sequence ID" value="KAF5759762.1"/>
    <property type="molecule type" value="Genomic_DNA"/>
</dbReference>
<protein>
    <submittedName>
        <fullName evidence="2">Uncharacterized protein</fullName>
    </submittedName>
</protein>
<organism evidence="2 3">
    <name type="scientific">Helianthus annuus</name>
    <name type="common">Common sunflower</name>
    <dbReference type="NCBI Taxonomy" id="4232"/>
    <lineage>
        <taxon>Eukaryota</taxon>
        <taxon>Viridiplantae</taxon>
        <taxon>Streptophyta</taxon>
        <taxon>Embryophyta</taxon>
        <taxon>Tracheophyta</taxon>
        <taxon>Spermatophyta</taxon>
        <taxon>Magnoliopsida</taxon>
        <taxon>eudicotyledons</taxon>
        <taxon>Gunneridae</taxon>
        <taxon>Pentapetalae</taxon>
        <taxon>asterids</taxon>
        <taxon>campanulids</taxon>
        <taxon>Asterales</taxon>
        <taxon>Asteraceae</taxon>
        <taxon>Asteroideae</taxon>
        <taxon>Heliantheae alliance</taxon>
        <taxon>Heliantheae</taxon>
        <taxon>Helianthus</taxon>
    </lineage>
</organism>
<proteinExistence type="predicted"/>
<accession>A0A9K3GXK9</accession>
<dbReference type="AlphaFoldDB" id="A0A9K3GXK9"/>